<name>A0AA39GUA3_9BILA</name>
<evidence type="ECO:0000259" key="1">
    <source>
        <dbReference type="PROSITE" id="PS50144"/>
    </source>
</evidence>
<dbReference type="InterPro" id="IPR008974">
    <property type="entry name" value="TRAF-like"/>
</dbReference>
<dbReference type="SUPFAM" id="SSF49599">
    <property type="entry name" value="TRAF domain-like"/>
    <property type="match status" value="1"/>
</dbReference>
<protein>
    <recommendedName>
        <fullName evidence="1">MATH domain-containing protein</fullName>
    </recommendedName>
</protein>
<comment type="caution">
    <text evidence="2">The sequence shown here is derived from an EMBL/GenBank/DDBJ whole genome shotgun (WGS) entry which is preliminary data.</text>
</comment>
<dbReference type="Proteomes" id="UP001175271">
    <property type="component" value="Unassembled WGS sequence"/>
</dbReference>
<dbReference type="PROSITE" id="PS50144">
    <property type="entry name" value="MATH"/>
    <property type="match status" value="1"/>
</dbReference>
<organism evidence="2 3">
    <name type="scientific">Steinernema hermaphroditum</name>
    <dbReference type="NCBI Taxonomy" id="289476"/>
    <lineage>
        <taxon>Eukaryota</taxon>
        <taxon>Metazoa</taxon>
        <taxon>Ecdysozoa</taxon>
        <taxon>Nematoda</taxon>
        <taxon>Chromadorea</taxon>
        <taxon>Rhabditida</taxon>
        <taxon>Tylenchina</taxon>
        <taxon>Panagrolaimomorpha</taxon>
        <taxon>Strongyloidoidea</taxon>
        <taxon>Steinernematidae</taxon>
        <taxon>Steinernema</taxon>
    </lineage>
</organism>
<dbReference type="GO" id="GO:0043122">
    <property type="term" value="P:regulation of canonical NF-kappaB signal transduction"/>
    <property type="evidence" value="ECO:0007669"/>
    <property type="project" value="TreeGrafter"/>
</dbReference>
<feature type="domain" description="MATH" evidence="1">
    <location>
        <begin position="110"/>
        <end position="244"/>
    </location>
</feature>
<accession>A0AA39GUA3</accession>
<evidence type="ECO:0000313" key="2">
    <source>
        <dbReference type="EMBL" id="KAK0393690.1"/>
    </source>
</evidence>
<dbReference type="Gene3D" id="2.60.210.10">
    <property type="entry name" value="Apoptosis, Tumor Necrosis Factor Receptor Associated Protein 2, Chain A"/>
    <property type="match status" value="1"/>
</dbReference>
<gene>
    <name evidence="2" type="ORF">QR680_000355</name>
</gene>
<dbReference type="AlphaFoldDB" id="A0AA39GUA3"/>
<dbReference type="PANTHER" id="PTHR10131">
    <property type="entry name" value="TNF RECEPTOR ASSOCIATED FACTOR"/>
    <property type="match status" value="1"/>
</dbReference>
<dbReference type="PANTHER" id="PTHR10131:SF94">
    <property type="entry name" value="TNF RECEPTOR-ASSOCIATED FACTOR 4"/>
    <property type="match status" value="1"/>
</dbReference>
<dbReference type="EMBL" id="JAUCMV010000005">
    <property type="protein sequence ID" value="KAK0393690.1"/>
    <property type="molecule type" value="Genomic_DNA"/>
</dbReference>
<sequence length="290" mass="33065">MITVKQTRTIRFTDGGPIQTTTILRQVVDESAAPKPVRGNGCKFASLGCDVVQVTKDHEKKRPIKHLTVTNDCCRSLLREYLTLNSQFNDQINKFNYLKASTNRMAIRGGPNYIWRINNWSKCFKNARENKTTLIYSDPFYSSTHEYRMQAVLAPFGQGRTFGHYASIYVQLLEGDFDAMLKWPYRAPVTFTFWDQDEDFSQRKNLTVRVTPNTVPMNAPFLMRPTNGANPPFGCDNIIVMITIRFLSFVGRFNLTFVLLVQFSIVVFAKEDGGCCGQLVLSLLKESGHE</sequence>
<reference evidence="2" key="1">
    <citation type="submission" date="2023-06" db="EMBL/GenBank/DDBJ databases">
        <title>Genomic analysis of the entomopathogenic nematode Steinernema hermaphroditum.</title>
        <authorList>
            <person name="Schwarz E.M."/>
            <person name="Heppert J.K."/>
            <person name="Baniya A."/>
            <person name="Schwartz H.T."/>
            <person name="Tan C.-H."/>
            <person name="Antoshechkin I."/>
            <person name="Sternberg P.W."/>
            <person name="Goodrich-Blair H."/>
            <person name="Dillman A.R."/>
        </authorList>
    </citation>
    <scope>NUCLEOTIDE SEQUENCE</scope>
    <source>
        <strain evidence="2">PS9179</strain>
        <tissue evidence="2">Whole animal</tissue>
    </source>
</reference>
<proteinExistence type="predicted"/>
<dbReference type="Pfam" id="PF22486">
    <property type="entry name" value="MATH_2"/>
    <property type="match status" value="1"/>
</dbReference>
<evidence type="ECO:0000313" key="3">
    <source>
        <dbReference type="Proteomes" id="UP001175271"/>
    </source>
</evidence>
<keyword evidence="3" id="KW-1185">Reference proteome</keyword>
<dbReference type="InterPro" id="IPR002083">
    <property type="entry name" value="MATH/TRAF_dom"/>
</dbReference>